<dbReference type="GO" id="GO:0005524">
    <property type="term" value="F:ATP binding"/>
    <property type="evidence" value="ECO:0007669"/>
    <property type="project" value="InterPro"/>
</dbReference>
<feature type="domain" description="Protein kinase" evidence="1">
    <location>
        <begin position="1"/>
        <end position="325"/>
    </location>
</feature>
<dbReference type="Proteomes" id="UP000294933">
    <property type="component" value="Unassembled WGS sequence"/>
</dbReference>
<evidence type="ECO:0000259" key="1">
    <source>
        <dbReference type="PROSITE" id="PS50011"/>
    </source>
</evidence>
<dbReference type="AlphaFoldDB" id="A0A4Y7PHR1"/>
<dbReference type="SMART" id="SM00220">
    <property type="entry name" value="S_TKc"/>
    <property type="match status" value="1"/>
</dbReference>
<dbReference type="InterPro" id="IPR011009">
    <property type="entry name" value="Kinase-like_dom_sf"/>
</dbReference>
<proteinExistence type="predicted"/>
<evidence type="ECO:0000313" key="3">
    <source>
        <dbReference type="Proteomes" id="UP000294933"/>
    </source>
</evidence>
<evidence type="ECO:0000313" key="2">
    <source>
        <dbReference type="EMBL" id="TDL14646.1"/>
    </source>
</evidence>
<organism evidence="2 3">
    <name type="scientific">Rickenella mellea</name>
    <dbReference type="NCBI Taxonomy" id="50990"/>
    <lineage>
        <taxon>Eukaryota</taxon>
        <taxon>Fungi</taxon>
        <taxon>Dikarya</taxon>
        <taxon>Basidiomycota</taxon>
        <taxon>Agaricomycotina</taxon>
        <taxon>Agaricomycetes</taxon>
        <taxon>Hymenochaetales</taxon>
        <taxon>Rickenellaceae</taxon>
        <taxon>Rickenella</taxon>
    </lineage>
</organism>
<dbReference type="GO" id="GO:0004672">
    <property type="term" value="F:protein kinase activity"/>
    <property type="evidence" value="ECO:0007669"/>
    <property type="project" value="InterPro"/>
</dbReference>
<name>A0A4Y7PHR1_9AGAM</name>
<dbReference type="SUPFAM" id="SSF56112">
    <property type="entry name" value="Protein kinase-like (PK-like)"/>
    <property type="match status" value="1"/>
</dbReference>
<accession>A0A4Y7PHR1</accession>
<keyword evidence="3" id="KW-1185">Reference proteome</keyword>
<protein>
    <recommendedName>
        <fullName evidence="1">Protein kinase domain-containing protein</fullName>
    </recommendedName>
</protein>
<reference evidence="2 3" key="1">
    <citation type="submission" date="2018-06" db="EMBL/GenBank/DDBJ databases">
        <title>A transcriptomic atlas of mushroom development highlights an independent origin of complex multicellularity.</title>
        <authorList>
            <consortium name="DOE Joint Genome Institute"/>
            <person name="Krizsan K."/>
            <person name="Almasi E."/>
            <person name="Merenyi Z."/>
            <person name="Sahu N."/>
            <person name="Viragh M."/>
            <person name="Koszo T."/>
            <person name="Mondo S."/>
            <person name="Kiss B."/>
            <person name="Balint B."/>
            <person name="Kues U."/>
            <person name="Barry K."/>
            <person name="Hegedus J.C."/>
            <person name="Henrissat B."/>
            <person name="Johnson J."/>
            <person name="Lipzen A."/>
            <person name="Ohm R."/>
            <person name="Nagy I."/>
            <person name="Pangilinan J."/>
            <person name="Yan J."/>
            <person name="Xiong Y."/>
            <person name="Grigoriev I.V."/>
            <person name="Hibbett D.S."/>
            <person name="Nagy L.G."/>
        </authorList>
    </citation>
    <scope>NUCLEOTIDE SEQUENCE [LARGE SCALE GENOMIC DNA]</scope>
    <source>
        <strain evidence="2 3">SZMC22713</strain>
    </source>
</reference>
<dbReference type="PROSITE" id="PS50011">
    <property type="entry name" value="PROTEIN_KINASE_DOM"/>
    <property type="match status" value="1"/>
</dbReference>
<dbReference type="InterPro" id="IPR000719">
    <property type="entry name" value="Prot_kinase_dom"/>
</dbReference>
<dbReference type="EMBL" id="ML170319">
    <property type="protein sequence ID" value="TDL14646.1"/>
    <property type="molecule type" value="Genomic_DNA"/>
</dbReference>
<gene>
    <name evidence="2" type="ORF">BD410DRAFT_817149</name>
</gene>
<dbReference type="Gene3D" id="1.10.510.10">
    <property type="entry name" value="Transferase(Phosphotransferase) domain 1"/>
    <property type="match status" value="1"/>
</dbReference>
<dbReference type="STRING" id="50990.A0A4Y7PHR1"/>
<sequence>MRYSNPEYIEEVQQDPRKGKYALAPYEAWWRDREEILDRHGYVLRKRFRKRWVPTWLGTDLRPFSYEDADNAFRPGIIDESRSEGDSRNHCVPILDDFALDSEPELHIIVLPHLRPFDDPRFETVSEVLNFIEQTLEGTIFMHEKNVAHRDLAGLNIMLDGTPIFPEGYHPTEQALDINARRFAERLRRADVSSVKYYFIDFGLSTSFNGPNEPRLVTGDVAQDPDVPELSVINTYDPFLVDIFTLGNLYRKMFLQQYSNLEFLTPLVTAMTNPRPKDRPSAVQSMEQFRNLKATRKFRHLSWRLRTQTESRMSAGVKDVKHIFTEGAHIYRAFSGVPRVYSKPLLPP</sequence>
<dbReference type="OrthoDB" id="5987198at2759"/>
<dbReference type="VEuPathDB" id="FungiDB:BD410DRAFT_817149"/>